<dbReference type="AlphaFoldDB" id="A0A2P6PV18"/>
<dbReference type="STRING" id="74649.A0A2P6PV18"/>
<dbReference type="InterPro" id="IPR032675">
    <property type="entry name" value="LRR_dom_sf"/>
</dbReference>
<dbReference type="PANTHER" id="PTHR48053:SF71">
    <property type="entry name" value="LEUCINE RICH REPEAT FAMILY PROTEIN, EXPRESSED"/>
    <property type="match status" value="1"/>
</dbReference>
<dbReference type="GO" id="GO:0016020">
    <property type="term" value="C:membrane"/>
    <property type="evidence" value="ECO:0007669"/>
    <property type="project" value="UniProtKB-SubCell"/>
</dbReference>
<dbReference type="SUPFAM" id="SSF52058">
    <property type="entry name" value="L domain-like"/>
    <property type="match status" value="1"/>
</dbReference>
<gene>
    <name evidence="4" type="ORF">RchiOBHm_Chr6g0287021</name>
</gene>
<keyword evidence="5" id="KW-1185">Reference proteome</keyword>
<keyword evidence="4" id="KW-0723">Serine/threonine-protein kinase</keyword>
<dbReference type="GO" id="GO:0004674">
    <property type="term" value="F:protein serine/threonine kinase activity"/>
    <property type="evidence" value="ECO:0007669"/>
    <property type="project" value="UniProtKB-KW"/>
</dbReference>
<comment type="subcellular location">
    <subcellularLocation>
        <location evidence="1">Membrane</location>
        <topology evidence="1">Single-pass type I membrane protein</topology>
    </subcellularLocation>
</comment>
<sequence length="91" mass="9958">MELGLSDNLFTAGPILPSLFSNWTEMISLKLEFSGEFPVSIGNLGLLFTLNFSRNHLTGTIPHGLGKLTKLELLDLSDMLEEVDIMCASSN</sequence>
<organism evidence="4 5">
    <name type="scientific">Rosa chinensis</name>
    <name type="common">China rose</name>
    <dbReference type="NCBI Taxonomy" id="74649"/>
    <lineage>
        <taxon>Eukaryota</taxon>
        <taxon>Viridiplantae</taxon>
        <taxon>Streptophyta</taxon>
        <taxon>Embryophyta</taxon>
        <taxon>Tracheophyta</taxon>
        <taxon>Spermatophyta</taxon>
        <taxon>Magnoliopsida</taxon>
        <taxon>eudicotyledons</taxon>
        <taxon>Gunneridae</taxon>
        <taxon>Pentapetalae</taxon>
        <taxon>rosids</taxon>
        <taxon>fabids</taxon>
        <taxon>Rosales</taxon>
        <taxon>Rosaceae</taxon>
        <taxon>Rosoideae</taxon>
        <taxon>Rosoideae incertae sedis</taxon>
        <taxon>Rosa</taxon>
    </lineage>
</organism>
<dbReference type="Proteomes" id="UP000238479">
    <property type="component" value="Chromosome 6"/>
</dbReference>
<evidence type="ECO:0000256" key="3">
    <source>
        <dbReference type="ARBA" id="ARBA00023170"/>
    </source>
</evidence>
<dbReference type="PANTHER" id="PTHR48053">
    <property type="entry name" value="LEUCINE RICH REPEAT FAMILY PROTEIN, EXPRESSED"/>
    <property type="match status" value="1"/>
</dbReference>
<accession>A0A2P6PV18</accession>
<evidence type="ECO:0000313" key="5">
    <source>
        <dbReference type="Proteomes" id="UP000238479"/>
    </source>
</evidence>
<dbReference type="Gene3D" id="3.80.10.10">
    <property type="entry name" value="Ribonuclease Inhibitor"/>
    <property type="match status" value="1"/>
</dbReference>
<dbReference type="Pfam" id="PF00560">
    <property type="entry name" value="LRR_1"/>
    <property type="match status" value="1"/>
</dbReference>
<keyword evidence="2" id="KW-0732">Signal</keyword>
<keyword evidence="4" id="KW-0418">Kinase</keyword>
<dbReference type="InterPro" id="IPR001611">
    <property type="entry name" value="Leu-rich_rpt"/>
</dbReference>
<dbReference type="Gramene" id="PRQ25746">
    <property type="protein sequence ID" value="PRQ25746"/>
    <property type="gene ID" value="RchiOBHm_Chr6g0287021"/>
</dbReference>
<protein>
    <submittedName>
        <fullName evidence="4">Putative non-specific serine/threonine protein kinase</fullName>
        <ecNumber evidence="4">2.7.11.1</ecNumber>
    </submittedName>
</protein>
<proteinExistence type="predicted"/>
<dbReference type="EMBL" id="PDCK01000044">
    <property type="protein sequence ID" value="PRQ25746.1"/>
    <property type="molecule type" value="Genomic_DNA"/>
</dbReference>
<reference evidence="4 5" key="1">
    <citation type="journal article" date="2018" name="Nat. Genet.">
        <title>The Rosa genome provides new insights in the design of modern roses.</title>
        <authorList>
            <person name="Bendahmane M."/>
        </authorList>
    </citation>
    <scope>NUCLEOTIDE SEQUENCE [LARGE SCALE GENOMIC DNA]</scope>
    <source>
        <strain evidence="5">cv. Old Blush</strain>
    </source>
</reference>
<dbReference type="EC" id="2.7.11.1" evidence="4"/>
<keyword evidence="4" id="KW-0808">Transferase</keyword>
<evidence type="ECO:0000313" key="4">
    <source>
        <dbReference type="EMBL" id="PRQ25746.1"/>
    </source>
</evidence>
<dbReference type="InterPro" id="IPR051716">
    <property type="entry name" value="Plant_RL_S/T_kinase"/>
</dbReference>
<name>A0A2P6PV18_ROSCH</name>
<evidence type="ECO:0000256" key="1">
    <source>
        <dbReference type="ARBA" id="ARBA00004479"/>
    </source>
</evidence>
<evidence type="ECO:0000256" key="2">
    <source>
        <dbReference type="ARBA" id="ARBA00022729"/>
    </source>
</evidence>
<comment type="caution">
    <text evidence="4">The sequence shown here is derived from an EMBL/GenBank/DDBJ whole genome shotgun (WGS) entry which is preliminary data.</text>
</comment>
<keyword evidence="3" id="KW-0675">Receptor</keyword>